<dbReference type="AlphaFoldDB" id="A0A9P4MS10"/>
<dbReference type="GO" id="GO:0016020">
    <property type="term" value="C:membrane"/>
    <property type="evidence" value="ECO:0007669"/>
    <property type="project" value="UniProtKB-SubCell"/>
</dbReference>
<feature type="transmembrane region" description="Helical" evidence="7">
    <location>
        <begin position="215"/>
        <end position="238"/>
    </location>
</feature>
<accession>A0A9P4MS10</accession>
<dbReference type="OrthoDB" id="5283415at2759"/>
<evidence type="ECO:0000256" key="2">
    <source>
        <dbReference type="ARBA" id="ARBA00022692"/>
    </source>
</evidence>
<feature type="compositionally biased region" description="Low complexity" evidence="6">
    <location>
        <begin position="293"/>
        <end position="319"/>
    </location>
</feature>
<feature type="transmembrane region" description="Helical" evidence="7">
    <location>
        <begin position="94"/>
        <end position="112"/>
    </location>
</feature>
<evidence type="ECO:0000256" key="5">
    <source>
        <dbReference type="ARBA" id="ARBA00038359"/>
    </source>
</evidence>
<protein>
    <recommendedName>
        <fullName evidence="8">Rhodopsin domain-containing protein</fullName>
    </recommendedName>
</protein>
<proteinExistence type="inferred from homology"/>
<dbReference type="PANTHER" id="PTHR33048:SF160">
    <property type="entry name" value="SAT4 FAMILY MEMBRANE PROTEIN"/>
    <property type="match status" value="1"/>
</dbReference>
<sequence length="392" mass="43830">MVDQQQTGALVITCLFPILSGIFVALRCLSRYMGRNFGWDDGLICVSLLFLLAETICGYQFIILSHTGYHVQDRPVLSIDEQVTVMKWSFAYQVVYHPMMGLIRASIIMFLFRIEDARPFIRAALDIVFWINMGYIISTTFGTIFQCSPINYVYMRPAIDRPVNGEITAHGKCINSLSFTLSSCALGIFMDLIIIPIPTAMVWNLEMRKKIKIAVVIIMSMGWIATAASVVRFIVYWYRFGPSQKDRTYNIGLVMSIVEPATAIITACAPALKSLMSRVLPRLLSTGNSTRYYTRSARSRSGPRPSHSKSLSLSHAASKAVGNGDSRVNGLGMEEDGYGLSRLSSTDSREDYIGVEITEPVRTRSKGTATTMYSDPEDSVSRFPKQFLNHDH</sequence>
<name>A0A9P4MS10_9PLEO</name>
<evidence type="ECO:0000313" key="9">
    <source>
        <dbReference type="EMBL" id="KAF2200497.1"/>
    </source>
</evidence>
<feature type="transmembrane region" description="Helical" evidence="7">
    <location>
        <begin position="124"/>
        <end position="145"/>
    </location>
</feature>
<dbReference type="Pfam" id="PF20684">
    <property type="entry name" value="Fung_rhodopsin"/>
    <property type="match status" value="1"/>
</dbReference>
<comment type="similarity">
    <text evidence="5">Belongs to the SAT4 family.</text>
</comment>
<reference evidence="9" key="1">
    <citation type="journal article" date="2020" name="Stud. Mycol.">
        <title>101 Dothideomycetes genomes: a test case for predicting lifestyles and emergence of pathogens.</title>
        <authorList>
            <person name="Haridas S."/>
            <person name="Albert R."/>
            <person name="Binder M."/>
            <person name="Bloem J."/>
            <person name="Labutti K."/>
            <person name="Salamov A."/>
            <person name="Andreopoulos B."/>
            <person name="Baker S."/>
            <person name="Barry K."/>
            <person name="Bills G."/>
            <person name="Bluhm B."/>
            <person name="Cannon C."/>
            <person name="Castanera R."/>
            <person name="Culley D."/>
            <person name="Daum C."/>
            <person name="Ezra D."/>
            <person name="Gonzalez J."/>
            <person name="Henrissat B."/>
            <person name="Kuo A."/>
            <person name="Liang C."/>
            <person name="Lipzen A."/>
            <person name="Lutzoni F."/>
            <person name="Magnuson J."/>
            <person name="Mondo S."/>
            <person name="Nolan M."/>
            <person name="Ohm R."/>
            <person name="Pangilinan J."/>
            <person name="Park H.-J."/>
            <person name="Ramirez L."/>
            <person name="Alfaro M."/>
            <person name="Sun H."/>
            <person name="Tritt A."/>
            <person name="Yoshinaga Y."/>
            <person name="Zwiers L.-H."/>
            <person name="Turgeon B."/>
            <person name="Goodwin S."/>
            <person name="Spatafora J."/>
            <person name="Crous P."/>
            <person name="Grigoriev I."/>
        </authorList>
    </citation>
    <scope>NUCLEOTIDE SEQUENCE</scope>
    <source>
        <strain evidence="9">ATCC 74209</strain>
    </source>
</reference>
<dbReference type="InterPro" id="IPR052337">
    <property type="entry name" value="SAT4-like"/>
</dbReference>
<evidence type="ECO:0000256" key="4">
    <source>
        <dbReference type="ARBA" id="ARBA00023136"/>
    </source>
</evidence>
<dbReference type="EMBL" id="ML994019">
    <property type="protein sequence ID" value="KAF2200497.1"/>
    <property type="molecule type" value="Genomic_DNA"/>
</dbReference>
<evidence type="ECO:0000313" key="10">
    <source>
        <dbReference type="Proteomes" id="UP000799536"/>
    </source>
</evidence>
<feature type="transmembrane region" description="Helical" evidence="7">
    <location>
        <begin position="42"/>
        <end position="62"/>
    </location>
</feature>
<keyword evidence="3 7" id="KW-1133">Transmembrane helix</keyword>
<keyword evidence="4 7" id="KW-0472">Membrane</keyword>
<evidence type="ECO:0000256" key="3">
    <source>
        <dbReference type="ARBA" id="ARBA00022989"/>
    </source>
</evidence>
<dbReference type="Proteomes" id="UP000799536">
    <property type="component" value="Unassembled WGS sequence"/>
</dbReference>
<feature type="domain" description="Rhodopsin" evidence="8">
    <location>
        <begin position="26"/>
        <end position="278"/>
    </location>
</feature>
<feature type="region of interest" description="Disordered" evidence="6">
    <location>
        <begin position="293"/>
        <end position="392"/>
    </location>
</feature>
<evidence type="ECO:0000256" key="7">
    <source>
        <dbReference type="SAM" id="Phobius"/>
    </source>
</evidence>
<comment type="subcellular location">
    <subcellularLocation>
        <location evidence="1">Membrane</location>
        <topology evidence="1">Multi-pass membrane protein</topology>
    </subcellularLocation>
</comment>
<evidence type="ECO:0000256" key="1">
    <source>
        <dbReference type="ARBA" id="ARBA00004141"/>
    </source>
</evidence>
<feature type="transmembrane region" description="Helical" evidence="7">
    <location>
        <begin position="179"/>
        <end position="203"/>
    </location>
</feature>
<gene>
    <name evidence="9" type="ORF">GQ43DRAFT_441502</name>
</gene>
<organism evidence="9 10">
    <name type="scientific">Delitschia confertaspora ATCC 74209</name>
    <dbReference type="NCBI Taxonomy" id="1513339"/>
    <lineage>
        <taxon>Eukaryota</taxon>
        <taxon>Fungi</taxon>
        <taxon>Dikarya</taxon>
        <taxon>Ascomycota</taxon>
        <taxon>Pezizomycotina</taxon>
        <taxon>Dothideomycetes</taxon>
        <taxon>Pleosporomycetidae</taxon>
        <taxon>Pleosporales</taxon>
        <taxon>Delitschiaceae</taxon>
        <taxon>Delitschia</taxon>
    </lineage>
</organism>
<evidence type="ECO:0000256" key="6">
    <source>
        <dbReference type="SAM" id="MobiDB-lite"/>
    </source>
</evidence>
<keyword evidence="2 7" id="KW-0812">Transmembrane</keyword>
<dbReference type="InterPro" id="IPR049326">
    <property type="entry name" value="Rhodopsin_dom_fungi"/>
</dbReference>
<keyword evidence="10" id="KW-1185">Reference proteome</keyword>
<feature type="transmembrane region" description="Helical" evidence="7">
    <location>
        <begin position="6"/>
        <end position="30"/>
    </location>
</feature>
<evidence type="ECO:0000259" key="8">
    <source>
        <dbReference type="Pfam" id="PF20684"/>
    </source>
</evidence>
<dbReference type="PANTHER" id="PTHR33048">
    <property type="entry name" value="PTH11-LIKE INTEGRAL MEMBRANE PROTEIN (AFU_ORTHOLOGUE AFUA_5G11245)"/>
    <property type="match status" value="1"/>
</dbReference>
<feature type="transmembrane region" description="Helical" evidence="7">
    <location>
        <begin position="250"/>
        <end position="272"/>
    </location>
</feature>
<comment type="caution">
    <text evidence="9">The sequence shown here is derived from an EMBL/GenBank/DDBJ whole genome shotgun (WGS) entry which is preliminary data.</text>
</comment>